<keyword evidence="1" id="KW-1133">Transmembrane helix</keyword>
<organism evidence="2 3">
    <name type="scientific">Alteraurantiacibacter aquimixticola</name>
    <dbReference type="NCBI Taxonomy" id="2489173"/>
    <lineage>
        <taxon>Bacteria</taxon>
        <taxon>Pseudomonadati</taxon>
        <taxon>Pseudomonadota</taxon>
        <taxon>Alphaproteobacteria</taxon>
        <taxon>Sphingomonadales</taxon>
        <taxon>Erythrobacteraceae</taxon>
        <taxon>Alteraurantiacibacter</taxon>
    </lineage>
</organism>
<name>A0A4T3F7X3_9SPHN</name>
<evidence type="ECO:0000256" key="1">
    <source>
        <dbReference type="SAM" id="Phobius"/>
    </source>
</evidence>
<protein>
    <submittedName>
        <fullName evidence="2">Uncharacterized protein</fullName>
    </submittedName>
</protein>
<dbReference type="AlphaFoldDB" id="A0A4T3F7X3"/>
<dbReference type="RefSeq" id="WP_136692621.1">
    <property type="nucleotide sequence ID" value="NZ_SSHH01000001.1"/>
</dbReference>
<reference evidence="2 3" key="1">
    <citation type="submission" date="2019-04" db="EMBL/GenBank/DDBJ databases">
        <title>Altererythrobacter aquimixticola sp. nov., isolated from sediment of junction between the ocean and a freshwater spring.</title>
        <authorList>
            <person name="Yoon J.-H."/>
        </authorList>
    </citation>
    <scope>NUCLEOTIDE SEQUENCE [LARGE SCALE GENOMIC DNA]</scope>
    <source>
        <strain evidence="2 3">SSKS-13</strain>
    </source>
</reference>
<dbReference type="EMBL" id="SSHH01000001">
    <property type="protein sequence ID" value="TIX51832.1"/>
    <property type="molecule type" value="Genomic_DNA"/>
</dbReference>
<evidence type="ECO:0000313" key="2">
    <source>
        <dbReference type="EMBL" id="TIX51832.1"/>
    </source>
</evidence>
<sequence>MRATQMHWPAFITFASEATHLAFWAGGFLLLAVYALVAEKRRAKRRDIDRVGYMPWTLVFLVSAFVGSGLLVVAVKGWVAG</sequence>
<keyword evidence="1" id="KW-0812">Transmembrane</keyword>
<keyword evidence="1" id="KW-0472">Membrane</keyword>
<gene>
    <name evidence="2" type="ORF">E5222_05155</name>
</gene>
<accession>A0A4T3F7X3</accession>
<comment type="caution">
    <text evidence="2">The sequence shown here is derived from an EMBL/GenBank/DDBJ whole genome shotgun (WGS) entry which is preliminary data.</text>
</comment>
<dbReference type="OrthoDB" id="7585827at2"/>
<feature type="transmembrane region" description="Helical" evidence="1">
    <location>
        <begin position="20"/>
        <end position="37"/>
    </location>
</feature>
<evidence type="ECO:0000313" key="3">
    <source>
        <dbReference type="Proteomes" id="UP000309389"/>
    </source>
</evidence>
<proteinExistence type="predicted"/>
<dbReference type="Proteomes" id="UP000309389">
    <property type="component" value="Unassembled WGS sequence"/>
</dbReference>
<feature type="transmembrane region" description="Helical" evidence="1">
    <location>
        <begin position="58"/>
        <end position="79"/>
    </location>
</feature>
<keyword evidence="3" id="KW-1185">Reference proteome</keyword>